<comment type="similarity">
    <text evidence="2">Belongs to the Integrator subunit 10 family.</text>
</comment>
<dbReference type="PANTHER" id="PTHR16055">
    <property type="entry name" value="INTEGRATOR COMPLEX SUBUNIT 10"/>
    <property type="match status" value="1"/>
</dbReference>
<evidence type="ECO:0000313" key="5">
    <source>
        <dbReference type="EMBL" id="KRY66371.1"/>
    </source>
</evidence>
<keyword evidence="4" id="KW-0539">Nucleus</keyword>
<proteinExistence type="inferred from homology"/>
<evidence type="ECO:0000256" key="3">
    <source>
        <dbReference type="ARBA" id="ARBA00016811"/>
    </source>
</evidence>
<gene>
    <name evidence="5" type="primary">Ints10</name>
    <name evidence="5" type="ORF">T4A_5659</name>
</gene>
<comment type="caution">
    <text evidence="5">The sequence shown here is derived from an EMBL/GenBank/DDBJ whole genome shotgun (WGS) entry which is preliminary data.</text>
</comment>
<dbReference type="GO" id="GO:0032039">
    <property type="term" value="C:integrator complex"/>
    <property type="evidence" value="ECO:0007669"/>
    <property type="project" value="InterPro"/>
</dbReference>
<dbReference type="Proteomes" id="UP000054632">
    <property type="component" value="Unassembled WGS sequence"/>
</dbReference>
<dbReference type="AlphaFoldDB" id="A0A0V1DZW8"/>
<dbReference type="Pfam" id="PF21045">
    <property type="entry name" value="INT10"/>
    <property type="match status" value="1"/>
</dbReference>
<sequence length="634" mass="73579">MSSSRRSYKDTRRWILDRARMEEDANEISSWLLTASLKHPRSFERLLGSYRLLCEKKNIFNAAEDLGKLYLLYSHDSRVWAEFSKIVQSMQSLEKNDARSVFYRAVFNAMNVEVQPVMYLDYVERCSTRQERSDALMIFLRFKEAYKQKISVHWQSLLDSYIKQCLKECNVGVTSEHIPTLLICSKFLPILLKSRVAEVPENEAMSIFQYAACYFIDYLQKEAPHLNLPLDAEVTENEVSRALQPLRHSYQLMALRYRWSVNYFRVHLTHSVEQSCWTSFSTSVQSPAERHCYALLSFVYWMFISAGICETCSTYASLVLVPPILLDVESMTTPVVWFTLGTLYEVRYSEKLQLIQFLQLHSILKMSHALAVLYDTEEGSKAIDLAVQFVQKDLLKNVLLSGLTFAGKGHAYLPVVSGGVDFDNSDQWTTVELLKAVQIACCHFAQAQFKEAANYLLQCLTSRAMRNCQANQLANFDHRWSAMALSEENVYSYAVRLLICCLANVLLTCCDNDNNDNMYDTLVGHMFVMMQVEWPVWSVFAKELAKRLVKRKKFHYPKFQQYIHCPMLIEIICNCVLKCEDVDFLLFEKRGAKRRKQDKKAQLYKQLQSSNVDISTVVKDFFSNENEFLFSCFK</sequence>
<protein>
    <recommendedName>
        <fullName evidence="3">Integrator complex subunit 10</fullName>
    </recommendedName>
</protein>
<organism evidence="5 6">
    <name type="scientific">Trichinella pseudospiralis</name>
    <name type="common">Parasitic roundworm</name>
    <dbReference type="NCBI Taxonomy" id="6337"/>
    <lineage>
        <taxon>Eukaryota</taxon>
        <taxon>Metazoa</taxon>
        <taxon>Ecdysozoa</taxon>
        <taxon>Nematoda</taxon>
        <taxon>Enoplea</taxon>
        <taxon>Dorylaimia</taxon>
        <taxon>Trichinellida</taxon>
        <taxon>Trichinellidae</taxon>
        <taxon>Trichinella</taxon>
    </lineage>
</organism>
<dbReference type="PANTHER" id="PTHR16055:SF2">
    <property type="entry name" value="INTEGRATOR COMPLEX SUBUNIT 10"/>
    <property type="match status" value="1"/>
</dbReference>
<evidence type="ECO:0000256" key="1">
    <source>
        <dbReference type="ARBA" id="ARBA00004123"/>
    </source>
</evidence>
<dbReference type="EMBL" id="JYDR01000172">
    <property type="protein sequence ID" value="KRY66371.1"/>
    <property type="molecule type" value="Genomic_DNA"/>
</dbReference>
<evidence type="ECO:0000256" key="2">
    <source>
        <dbReference type="ARBA" id="ARBA00010391"/>
    </source>
</evidence>
<name>A0A0V1DZW8_TRIPS</name>
<dbReference type="GO" id="GO:0016180">
    <property type="term" value="P:snRNA processing"/>
    <property type="evidence" value="ECO:0007669"/>
    <property type="project" value="InterPro"/>
</dbReference>
<comment type="subcellular location">
    <subcellularLocation>
        <location evidence="1">Nucleus</location>
    </subcellularLocation>
</comment>
<evidence type="ECO:0000313" key="6">
    <source>
        <dbReference type="Proteomes" id="UP000054632"/>
    </source>
</evidence>
<reference evidence="5 6" key="1">
    <citation type="submission" date="2015-01" db="EMBL/GenBank/DDBJ databases">
        <title>Evolution of Trichinella species and genotypes.</title>
        <authorList>
            <person name="Korhonen P.K."/>
            <person name="Edoardo P."/>
            <person name="Giuseppe L.R."/>
            <person name="Gasser R.B."/>
        </authorList>
    </citation>
    <scope>NUCLEOTIDE SEQUENCE [LARGE SCALE GENOMIC DNA]</scope>
    <source>
        <strain evidence="5">ISS13</strain>
    </source>
</reference>
<dbReference type="InterPro" id="IPR026164">
    <property type="entry name" value="Int_cplx_su10"/>
</dbReference>
<accession>A0A0V1DZW8</accession>
<evidence type="ECO:0000256" key="4">
    <source>
        <dbReference type="ARBA" id="ARBA00023242"/>
    </source>
</evidence>